<accession>A0AAE2W078</accession>
<protein>
    <submittedName>
        <fullName evidence="3">Alpha/beta hydrolase</fullName>
    </submittedName>
</protein>
<proteinExistence type="predicted"/>
<dbReference type="EMBL" id="JAFBRM010000003">
    <property type="protein sequence ID" value="MBM1714815.1"/>
    <property type="molecule type" value="Genomic_DNA"/>
</dbReference>
<dbReference type="GO" id="GO:0016787">
    <property type="term" value="F:hydrolase activity"/>
    <property type="evidence" value="ECO:0007669"/>
    <property type="project" value="UniProtKB-KW"/>
</dbReference>
<evidence type="ECO:0000313" key="4">
    <source>
        <dbReference type="Proteomes" id="UP000732193"/>
    </source>
</evidence>
<reference evidence="3 4" key="1">
    <citation type="submission" date="2021-01" db="EMBL/GenBank/DDBJ databases">
        <title>Diatom-associated Roseobacters Show Island Model of Population Structure.</title>
        <authorList>
            <person name="Qu L."/>
            <person name="Feng X."/>
            <person name="Chen Y."/>
            <person name="Li L."/>
            <person name="Wang X."/>
            <person name="Hu Z."/>
            <person name="Wang H."/>
            <person name="Luo H."/>
        </authorList>
    </citation>
    <scope>NUCLEOTIDE SEQUENCE [LARGE SCALE GENOMIC DNA]</scope>
    <source>
        <strain evidence="3 4">TR60-84</strain>
    </source>
</reference>
<comment type="caution">
    <text evidence="3">The sequence shown here is derived from an EMBL/GenBank/DDBJ whole genome shotgun (WGS) entry which is preliminary data.</text>
</comment>
<keyword evidence="1 3" id="KW-0378">Hydrolase</keyword>
<feature type="domain" description="Alpha/beta hydrolase fold-3" evidence="2">
    <location>
        <begin position="77"/>
        <end position="277"/>
    </location>
</feature>
<keyword evidence="4" id="KW-1185">Reference proteome</keyword>
<dbReference type="PANTHER" id="PTHR48081:SF8">
    <property type="entry name" value="ALPHA_BETA HYDROLASE FOLD-3 DOMAIN-CONTAINING PROTEIN-RELATED"/>
    <property type="match status" value="1"/>
</dbReference>
<evidence type="ECO:0000313" key="3">
    <source>
        <dbReference type="EMBL" id="MBM1714815.1"/>
    </source>
</evidence>
<dbReference type="SUPFAM" id="SSF53474">
    <property type="entry name" value="alpha/beta-Hydrolases"/>
    <property type="match status" value="1"/>
</dbReference>
<dbReference type="InterPro" id="IPR029058">
    <property type="entry name" value="AB_hydrolase_fold"/>
</dbReference>
<evidence type="ECO:0000256" key="1">
    <source>
        <dbReference type="ARBA" id="ARBA00022801"/>
    </source>
</evidence>
<dbReference type="AlphaFoldDB" id="A0AAE2W078"/>
<dbReference type="Pfam" id="PF07859">
    <property type="entry name" value="Abhydrolase_3"/>
    <property type="match status" value="1"/>
</dbReference>
<dbReference type="PANTHER" id="PTHR48081">
    <property type="entry name" value="AB HYDROLASE SUPERFAMILY PROTEIN C4A8.06C"/>
    <property type="match status" value="1"/>
</dbReference>
<organism evidence="3 4">
    <name type="scientific">Sulfitobacter geojensis</name>
    <dbReference type="NCBI Taxonomy" id="1342299"/>
    <lineage>
        <taxon>Bacteria</taxon>
        <taxon>Pseudomonadati</taxon>
        <taxon>Pseudomonadota</taxon>
        <taxon>Alphaproteobacteria</taxon>
        <taxon>Rhodobacterales</taxon>
        <taxon>Roseobacteraceae</taxon>
        <taxon>Sulfitobacter</taxon>
    </lineage>
</organism>
<dbReference type="Gene3D" id="3.40.50.1820">
    <property type="entry name" value="alpha/beta hydrolase"/>
    <property type="match status" value="1"/>
</dbReference>
<name>A0AAE2W078_9RHOB</name>
<evidence type="ECO:0000259" key="2">
    <source>
        <dbReference type="Pfam" id="PF07859"/>
    </source>
</evidence>
<dbReference type="InterPro" id="IPR013094">
    <property type="entry name" value="AB_hydrolase_3"/>
</dbReference>
<dbReference type="RefSeq" id="WP_203242769.1">
    <property type="nucleotide sequence ID" value="NZ_JAFBRH010000003.1"/>
</dbReference>
<sequence length="308" mass="33536">MSLRAKLLNGWLRRVEKPAMARAKDPAALRKRMDMQARVLFHAPRGTQMKWQVLEQGPARVDVLEVVPRTLTSDLVVLYLHGGGFVFGSPPAYSALAGQLARRLGARVMLARYRLAPEHPFPAAFEDARTAWDGLVNSGVAPDRIVIGGDSAGGALTLSLLGQLAVEKASMPAAAFCFSPLTDVTFGGDTFSQNAKAEAVLPAEGAHDMAELYLNGADAQNPQISPLFGSFKGAAPVWITVGDTEILHDDARRMVQVLQRDGVHVTYQEQQDLPHVWPLFHNILPEARQTLDDLASWITQTQARQGES</sequence>
<gene>
    <name evidence="3" type="ORF">JQV55_14685</name>
</gene>
<dbReference type="InterPro" id="IPR050300">
    <property type="entry name" value="GDXG_lipolytic_enzyme"/>
</dbReference>
<dbReference type="Proteomes" id="UP000732193">
    <property type="component" value="Unassembled WGS sequence"/>
</dbReference>